<dbReference type="GO" id="GO:0008017">
    <property type="term" value="F:microtubule binding"/>
    <property type="evidence" value="ECO:0007669"/>
    <property type="project" value="InterPro"/>
</dbReference>
<protein>
    <recommendedName>
        <fullName evidence="1">TORTIFOLIA1/SINE1-2 N-terminal domain-containing protein</fullName>
    </recommendedName>
</protein>
<dbReference type="EMBL" id="JAJJMA010234085">
    <property type="protein sequence ID" value="MCL7042334.1"/>
    <property type="molecule type" value="Genomic_DNA"/>
</dbReference>
<name>A0AA41VJH9_PAPNU</name>
<dbReference type="InterPro" id="IPR057600">
    <property type="entry name" value="TORTIFOLIA1/SINE1-2_N"/>
</dbReference>
<feature type="domain" description="TORTIFOLIA1/SINE1-2 N-terminal" evidence="1">
    <location>
        <begin position="3"/>
        <end position="65"/>
    </location>
</feature>
<keyword evidence="3" id="KW-1185">Reference proteome</keyword>
<sequence length="65" mass="6486">AGGASSQNTLSAAMSSIQEALKSSDWATRKAASVALAGIAVSGGSSLLSFKASCICSLESCRFDK</sequence>
<comment type="caution">
    <text evidence="2">The sequence shown here is derived from an EMBL/GenBank/DDBJ whole genome shotgun (WGS) entry which is preliminary data.</text>
</comment>
<evidence type="ECO:0000259" key="1">
    <source>
        <dbReference type="Pfam" id="PF24714"/>
    </source>
</evidence>
<dbReference type="PANTHER" id="PTHR31355">
    <property type="entry name" value="MICROTUBULE-ASSOCIATED PROTEIN TORTIFOLIA1"/>
    <property type="match status" value="1"/>
</dbReference>
<dbReference type="GO" id="GO:0005874">
    <property type="term" value="C:microtubule"/>
    <property type="evidence" value="ECO:0007669"/>
    <property type="project" value="InterPro"/>
</dbReference>
<accession>A0AA41VJH9</accession>
<proteinExistence type="predicted"/>
<dbReference type="Pfam" id="PF24714">
    <property type="entry name" value="TOR1L1_N"/>
    <property type="match status" value="1"/>
</dbReference>
<feature type="non-terminal residue" evidence="2">
    <location>
        <position position="65"/>
    </location>
</feature>
<dbReference type="Proteomes" id="UP001177140">
    <property type="component" value="Unassembled WGS sequence"/>
</dbReference>
<dbReference type="InterPro" id="IPR033337">
    <property type="entry name" value="TORTIFOLIA1/SINE1-2"/>
</dbReference>
<dbReference type="PANTHER" id="PTHR31355:SF22">
    <property type="entry name" value="TORTIFOLIA1-LIKE PROTEIN 2"/>
    <property type="match status" value="1"/>
</dbReference>
<organism evidence="2 3">
    <name type="scientific">Papaver nudicaule</name>
    <name type="common">Iceland poppy</name>
    <dbReference type="NCBI Taxonomy" id="74823"/>
    <lineage>
        <taxon>Eukaryota</taxon>
        <taxon>Viridiplantae</taxon>
        <taxon>Streptophyta</taxon>
        <taxon>Embryophyta</taxon>
        <taxon>Tracheophyta</taxon>
        <taxon>Spermatophyta</taxon>
        <taxon>Magnoliopsida</taxon>
        <taxon>Ranunculales</taxon>
        <taxon>Papaveraceae</taxon>
        <taxon>Papaveroideae</taxon>
        <taxon>Papaver</taxon>
    </lineage>
</organism>
<gene>
    <name evidence="2" type="ORF">MKW94_028922</name>
</gene>
<evidence type="ECO:0000313" key="2">
    <source>
        <dbReference type="EMBL" id="MCL7042334.1"/>
    </source>
</evidence>
<feature type="non-terminal residue" evidence="2">
    <location>
        <position position="1"/>
    </location>
</feature>
<reference evidence="2" key="1">
    <citation type="submission" date="2022-03" db="EMBL/GenBank/DDBJ databases">
        <title>A functionally conserved STORR gene fusion in Papaver species that diverged 16.8 million years ago.</title>
        <authorList>
            <person name="Catania T."/>
        </authorList>
    </citation>
    <scope>NUCLEOTIDE SEQUENCE</scope>
    <source>
        <strain evidence="2">S-191538</strain>
    </source>
</reference>
<evidence type="ECO:0000313" key="3">
    <source>
        <dbReference type="Proteomes" id="UP001177140"/>
    </source>
</evidence>
<dbReference type="AlphaFoldDB" id="A0AA41VJH9"/>